<dbReference type="SUPFAM" id="SSF53474">
    <property type="entry name" value="alpha/beta-Hydrolases"/>
    <property type="match status" value="1"/>
</dbReference>
<name>A0A327YVC5_9FLAO</name>
<dbReference type="EMBL" id="QLMI01000001">
    <property type="protein sequence ID" value="RAK25178.1"/>
    <property type="molecule type" value="Genomic_DNA"/>
</dbReference>
<gene>
    <name evidence="4" type="ORF">B0I03_101339</name>
</gene>
<evidence type="ECO:0000259" key="3">
    <source>
        <dbReference type="Pfam" id="PF02230"/>
    </source>
</evidence>
<dbReference type="PANTHER" id="PTHR10655">
    <property type="entry name" value="LYSOPHOSPHOLIPASE-RELATED"/>
    <property type="match status" value="1"/>
</dbReference>
<evidence type="ECO:0000313" key="4">
    <source>
        <dbReference type="EMBL" id="RAK25178.1"/>
    </source>
</evidence>
<proteinExistence type="inferred from homology"/>
<dbReference type="Proteomes" id="UP000249620">
    <property type="component" value="Unassembled WGS sequence"/>
</dbReference>
<accession>A0A327YVC5</accession>
<dbReference type="Gene3D" id="3.40.50.1820">
    <property type="entry name" value="alpha/beta hydrolase"/>
    <property type="match status" value="1"/>
</dbReference>
<evidence type="ECO:0000313" key="5">
    <source>
        <dbReference type="Proteomes" id="UP000249620"/>
    </source>
</evidence>
<dbReference type="GO" id="GO:0016787">
    <property type="term" value="F:hydrolase activity"/>
    <property type="evidence" value="ECO:0007669"/>
    <property type="project" value="UniProtKB-KW"/>
</dbReference>
<reference evidence="4 5" key="1">
    <citation type="submission" date="2018-06" db="EMBL/GenBank/DDBJ databases">
        <title>Genomic Encyclopedia of Type Strains, Phase III (KMG-III): the genomes of soil and plant-associated and newly described type strains.</title>
        <authorList>
            <person name="Whitman W."/>
        </authorList>
    </citation>
    <scope>NUCLEOTIDE SEQUENCE [LARGE SCALE GENOMIC DNA]</scope>
    <source>
        <strain evidence="4 5">CGMCC 1.12398</strain>
    </source>
</reference>
<feature type="domain" description="Phospholipase/carboxylesterase/thioesterase" evidence="3">
    <location>
        <begin position="7"/>
        <end position="211"/>
    </location>
</feature>
<dbReference type="RefSeq" id="WP_111565745.1">
    <property type="nucleotide sequence ID" value="NZ_QLMI01000001.1"/>
</dbReference>
<keyword evidence="5" id="KW-1185">Reference proteome</keyword>
<dbReference type="Pfam" id="PF02230">
    <property type="entry name" value="Abhydrolase_2"/>
    <property type="match status" value="1"/>
</dbReference>
<comment type="caution">
    <text evidence="4">The sequence shown here is derived from an EMBL/GenBank/DDBJ whole genome shotgun (WGS) entry which is preliminary data.</text>
</comment>
<dbReference type="OrthoDB" id="9795555at2"/>
<dbReference type="PANTHER" id="PTHR10655:SF17">
    <property type="entry name" value="LYSOPHOSPHOLIPASE-LIKE PROTEIN 1"/>
    <property type="match status" value="1"/>
</dbReference>
<dbReference type="AlphaFoldDB" id="A0A327YVC5"/>
<keyword evidence="2" id="KW-0378">Hydrolase</keyword>
<comment type="similarity">
    <text evidence="1">Belongs to the AB hydrolase superfamily. AB hydrolase 2 family.</text>
</comment>
<organism evidence="4 5">
    <name type="scientific">Flavobacterium aquaticum</name>
    <dbReference type="NCBI Taxonomy" id="1236486"/>
    <lineage>
        <taxon>Bacteria</taxon>
        <taxon>Pseudomonadati</taxon>
        <taxon>Bacteroidota</taxon>
        <taxon>Flavobacteriia</taxon>
        <taxon>Flavobacteriales</taxon>
        <taxon>Flavobacteriaceae</taxon>
        <taxon>Flavobacterium</taxon>
    </lineage>
</organism>
<sequence>MNLHYLIQEPKVKHDKNPLLLLLHGYGSNEEDLFSFATELPNDSYVISVRAPYDLQPYGHAWYAIHFDADENKFSDNVQAKQSVELIAGFIDEIVKQYPIDTKNVTLIGFSQGAILSYATALTYPEKVAKVVALSGYFNQEIMPEVIDTKSISHLKFFVSHGSVDQVIPVDWARKAKPALENLGLEVEYHEYPVGHGVAPQNFFDFKNWLQR</sequence>
<evidence type="ECO:0000256" key="1">
    <source>
        <dbReference type="ARBA" id="ARBA00006499"/>
    </source>
</evidence>
<dbReference type="InterPro" id="IPR050565">
    <property type="entry name" value="LYPA1-2/EST-like"/>
</dbReference>
<evidence type="ECO:0000256" key="2">
    <source>
        <dbReference type="ARBA" id="ARBA00022801"/>
    </source>
</evidence>
<protein>
    <submittedName>
        <fullName evidence="4">Phospholipase/carboxylesterase</fullName>
    </submittedName>
</protein>
<dbReference type="InterPro" id="IPR029058">
    <property type="entry name" value="AB_hydrolase_fold"/>
</dbReference>
<dbReference type="InterPro" id="IPR003140">
    <property type="entry name" value="PLipase/COase/thioEstase"/>
</dbReference>